<feature type="compositionally biased region" description="Basic and acidic residues" evidence="4">
    <location>
        <begin position="337"/>
        <end position="348"/>
    </location>
</feature>
<dbReference type="SUPFAM" id="SSF54928">
    <property type="entry name" value="RNA-binding domain, RBD"/>
    <property type="match status" value="1"/>
</dbReference>
<dbReference type="InterPro" id="IPR012677">
    <property type="entry name" value="Nucleotide-bd_a/b_plait_sf"/>
</dbReference>
<keyword evidence="1" id="KW-0677">Repeat</keyword>
<dbReference type="InterPro" id="IPR036020">
    <property type="entry name" value="WW_dom_sf"/>
</dbReference>
<evidence type="ECO:0000256" key="3">
    <source>
        <dbReference type="PROSITE-ProRule" id="PRU00176"/>
    </source>
</evidence>
<dbReference type="AlphaFoldDB" id="A0AAD9GJV0"/>
<dbReference type="InterPro" id="IPR001202">
    <property type="entry name" value="WW_dom"/>
</dbReference>
<dbReference type="EMBL" id="JAHBMH010000007">
    <property type="protein sequence ID" value="KAK1939775.1"/>
    <property type="molecule type" value="Genomic_DNA"/>
</dbReference>
<dbReference type="PROSITE" id="PS50020">
    <property type="entry name" value="WW_DOMAIN_2"/>
    <property type="match status" value="1"/>
</dbReference>
<accession>A0AAD9GJV0</accession>
<evidence type="ECO:0000313" key="8">
    <source>
        <dbReference type="Proteomes" id="UP001195914"/>
    </source>
</evidence>
<dbReference type="PROSITE" id="PS50102">
    <property type="entry name" value="RRM"/>
    <property type="match status" value="2"/>
</dbReference>
<comment type="caution">
    <text evidence="7">The sequence shown here is derived from an EMBL/GenBank/DDBJ whole genome shotgun (WGS) entry which is preliminary data.</text>
</comment>
<dbReference type="PROSITE" id="PS01159">
    <property type="entry name" value="WW_DOMAIN_1"/>
    <property type="match status" value="1"/>
</dbReference>
<dbReference type="Pfam" id="PF00076">
    <property type="entry name" value="RRM_1"/>
    <property type="match status" value="2"/>
</dbReference>
<proteinExistence type="predicted"/>
<dbReference type="Proteomes" id="UP001195914">
    <property type="component" value="Unassembled WGS sequence"/>
</dbReference>
<feature type="domain" description="RRM" evidence="6">
    <location>
        <begin position="166"/>
        <end position="243"/>
    </location>
</feature>
<reference evidence="7" key="2">
    <citation type="submission" date="2021-05" db="EMBL/GenBank/DDBJ databases">
        <authorList>
            <person name="Pain A."/>
        </authorList>
    </citation>
    <scope>NUCLEOTIDE SEQUENCE</scope>
    <source>
        <strain evidence="7">1802A</strain>
    </source>
</reference>
<name>A0AAD9GJV0_BABDI</name>
<gene>
    <name evidence="7" type="ORF">X943_003177</name>
</gene>
<evidence type="ECO:0000259" key="5">
    <source>
        <dbReference type="PROSITE" id="PS50020"/>
    </source>
</evidence>
<dbReference type="CDD" id="cd12362">
    <property type="entry name" value="RRM3_CELF1-6"/>
    <property type="match status" value="1"/>
</dbReference>
<dbReference type="Pfam" id="PF00397">
    <property type="entry name" value="WW"/>
    <property type="match status" value="1"/>
</dbReference>
<dbReference type="PANTHER" id="PTHR48034">
    <property type="entry name" value="TRANSFORMER-2 SEX-DETERMINING PROTEIN-RELATED"/>
    <property type="match status" value="1"/>
</dbReference>
<protein>
    <submittedName>
        <fullName evidence="7">RNA binding motif containing protein</fullName>
    </submittedName>
</protein>
<dbReference type="GO" id="GO:0005737">
    <property type="term" value="C:cytoplasm"/>
    <property type="evidence" value="ECO:0007669"/>
    <property type="project" value="UniProtKB-ARBA"/>
</dbReference>
<feature type="region of interest" description="Disordered" evidence="4">
    <location>
        <begin position="251"/>
        <end position="348"/>
    </location>
</feature>
<feature type="domain" description="WW" evidence="5">
    <location>
        <begin position="110"/>
        <end position="143"/>
    </location>
</feature>
<dbReference type="GO" id="GO:0003729">
    <property type="term" value="F:mRNA binding"/>
    <property type="evidence" value="ECO:0007669"/>
    <property type="project" value="UniProtKB-ARBA"/>
</dbReference>
<feature type="compositionally biased region" description="Polar residues" evidence="4">
    <location>
        <begin position="296"/>
        <end position="328"/>
    </location>
</feature>
<dbReference type="SMART" id="SM00456">
    <property type="entry name" value="WW"/>
    <property type="match status" value="1"/>
</dbReference>
<evidence type="ECO:0000256" key="1">
    <source>
        <dbReference type="ARBA" id="ARBA00022737"/>
    </source>
</evidence>
<dbReference type="FunFam" id="3.30.70.330:FF:000383">
    <property type="entry name" value="Sex lethal, isoform D"/>
    <property type="match status" value="1"/>
</dbReference>
<evidence type="ECO:0000313" key="7">
    <source>
        <dbReference type="EMBL" id="KAK1939775.1"/>
    </source>
</evidence>
<reference evidence="7" key="1">
    <citation type="journal article" date="2014" name="Nucleic Acids Res.">
        <title>The evolutionary dynamics of variant antigen genes in Babesia reveal a history of genomic innovation underlying host-parasite interaction.</title>
        <authorList>
            <person name="Jackson A.P."/>
            <person name="Otto T.D."/>
            <person name="Darby A."/>
            <person name="Ramaprasad A."/>
            <person name="Xia D."/>
            <person name="Echaide I.E."/>
            <person name="Farber M."/>
            <person name="Gahlot S."/>
            <person name="Gamble J."/>
            <person name="Gupta D."/>
            <person name="Gupta Y."/>
            <person name="Jackson L."/>
            <person name="Malandrin L."/>
            <person name="Malas T.B."/>
            <person name="Moussa E."/>
            <person name="Nair M."/>
            <person name="Reid A.J."/>
            <person name="Sanders M."/>
            <person name="Sharma J."/>
            <person name="Tracey A."/>
            <person name="Quail M.A."/>
            <person name="Weir W."/>
            <person name="Wastling J.M."/>
            <person name="Hall N."/>
            <person name="Willadsen P."/>
            <person name="Lingelbach K."/>
            <person name="Shiels B."/>
            <person name="Tait A."/>
            <person name="Berriman M."/>
            <person name="Allred D.R."/>
            <person name="Pain A."/>
        </authorList>
    </citation>
    <scope>NUCLEOTIDE SEQUENCE</scope>
    <source>
        <strain evidence="7">1802A</strain>
    </source>
</reference>
<evidence type="ECO:0000256" key="4">
    <source>
        <dbReference type="SAM" id="MobiDB-lite"/>
    </source>
</evidence>
<feature type="domain" description="RRM" evidence="6">
    <location>
        <begin position="12"/>
        <end position="80"/>
    </location>
</feature>
<dbReference type="CDD" id="cd00201">
    <property type="entry name" value="WW"/>
    <property type="match status" value="1"/>
</dbReference>
<dbReference type="InterPro" id="IPR000504">
    <property type="entry name" value="RRM_dom"/>
</dbReference>
<keyword evidence="8" id="KW-1185">Reference proteome</keyword>
<sequence length="348" mass="38619">MDAYDCKMYKTVKVFIGFIPSVVTEEMLELELLKLGKLSSLFYIPDLEQESRGWAFVTFSEREDGLAAVEAINGVPYFEGSTEPCTASVVTPSNPLEYARMTCQPFTGPLTSPQFWQQFRTSDGVPYYYNMRTGQTQWECPVEIEHQTIRYRHGCGGHTTFGPPGSNLFVFHLPAEWGDRDLVHHFRGFGSIISARVQRDSSGRNRGFGFISYDNPHSALRAIKSMNGFKIAGKYLKVQLKKGEEQFFDPGFDDYTNSPSDSDIAGSKAGLPRGSSHSSSHQSNTDSLDRMLQSDCGITSSSQPSQQLSRTTSQAAHQDSFGDNSDTPLQGGGYQEDCTRGATDHEVI</sequence>
<dbReference type="GO" id="GO:0009967">
    <property type="term" value="P:positive regulation of signal transduction"/>
    <property type="evidence" value="ECO:0007669"/>
    <property type="project" value="UniProtKB-ARBA"/>
</dbReference>
<dbReference type="InterPro" id="IPR050441">
    <property type="entry name" value="RBM"/>
</dbReference>
<dbReference type="Gene3D" id="3.30.70.330">
    <property type="match status" value="2"/>
</dbReference>
<dbReference type="GO" id="GO:0010629">
    <property type="term" value="P:negative regulation of gene expression"/>
    <property type="evidence" value="ECO:0007669"/>
    <property type="project" value="UniProtKB-ARBA"/>
</dbReference>
<dbReference type="Gene3D" id="2.20.70.10">
    <property type="match status" value="1"/>
</dbReference>
<evidence type="ECO:0000256" key="2">
    <source>
        <dbReference type="ARBA" id="ARBA00022884"/>
    </source>
</evidence>
<keyword evidence="2 3" id="KW-0694">RNA-binding</keyword>
<dbReference type="InterPro" id="IPR035979">
    <property type="entry name" value="RBD_domain_sf"/>
</dbReference>
<dbReference type="SUPFAM" id="SSF51045">
    <property type="entry name" value="WW domain"/>
    <property type="match status" value="1"/>
</dbReference>
<organism evidence="7 8">
    <name type="scientific">Babesia divergens</name>
    <dbReference type="NCBI Taxonomy" id="32595"/>
    <lineage>
        <taxon>Eukaryota</taxon>
        <taxon>Sar</taxon>
        <taxon>Alveolata</taxon>
        <taxon>Apicomplexa</taxon>
        <taxon>Aconoidasida</taxon>
        <taxon>Piroplasmida</taxon>
        <taxon>Babesiidae</taxon>
        <taxon>Babesia</taxon>
    </lineage>
</organism>
<dbReference type="SMART" id="SM00360">
    <property type="entry name" value="RRM"/>
    <property type="match status" value="2"/>
</dbReference>
<evidence type="ECO:0000259" key="6">
    <source>
        <dbReference type="PROSITE" id="PS50102"/>
    </source>
</evidence>